<gene>
    <name evidence="6" type="ordered locus">Halha_2244</name>
</gene>
<dbReference type="STRING" id="748449.Halha_2244"/>
<evidence type="ECO:0000313" key="7">
    <source>
        <dbReference type="Proteomes" id="UP000010880"/>
    </source>
</evidence>
<dbReference type="AlphaFoldDB" id="L0KC38"/>
<keyword evidence="2 4" id="KW-0547">Nucleotide-binding</keyword>
<dbReference type="PATRIC" id="fig|748449.3.peg.2161"/>
<dbReference type="Pfam" id="PF21360">
    <property type="entry name" value="PylC-like_N"/>
    <property type="match status" value="1"/>
</dbReference>
<evidence type="ECO:0000256" key="3">
    <source>
        <dbReference type="ARBA" id="ARBA00022840"/>
    </source>
</evidence>
<dbReference type="KEGG" id="hhl:Halha_2244"/>
<evidence type="ECO:0000256" key="1">
    <source>
        <dbReference type="ARBA" id="ARBA00022598"/>
    </source>
</evidence>
<dbReference type="PROSITE" id="PS50975">
    <property type="entry name" value="ATP_GRASP"/>
    <property type="match status" value="1"/>
</dbReference>
<dbReference type="InterPro" id="IPR048764">
    <property type="entry name" value="PylC_N"/>
</dbReference>
<keyword evidence="1" id="KW-0436">Ligase</keyword>
<dbReference type="InterPro" id="IPR052032">
    <property type="entry name" value="ATP-dep_AA_Ligase"/>
</dbReference>
<dbReference type="SUPFAM" id="SSF56059">
    <property type="entry name" value="Glutathione synthetase ATP-binding domain-like"/>
    <property type="match status" value="1"/>
</dbReference>
<dbReference type="RefSeq" id="WP_015327834.1">
    <property type="nucleotide sequence ID" value="NC_019978.1"/>
</dbReference>
<dbReference type="OrthoDB" id="9803907at2"/>
<dbReference type="Gene3D" id="3.30.470.20">
    <property type="entry name" value="ATP-grasp fold, B domain"/>
    <property type="match status" value="1"/>
</dbReference>
<evidence type="ECO:0000259" key="5">
    <source>
        <dbReference type="PROSITE" id="PS50975"/>
    </source>
</evidence>
<dbReference type="InterPro" id="IPR003806">
    <property type="entry name" value="ATP-grasp_PylC-type"/>
</dbReference>
<keyword evidence="7" id="KW-1185">Reference proteome</keyword>
<dbReference type="HOGENOM" id="CLU_052967_0_0_9"/>
<accession>L0KC38</accession>
<dbReference type="GO" id="GO:0016874">
    <property type="term" value="F:ligase activity"/>
    <property type="evidence" value="ECO:0007669"/>
    <property type="project" value="UniProtKB-KW"/>
</dbReference>
<dbReference type="Gene3D" id="3.30.1490.20">
    <property type="entry name" value="ATP-grasp fold, A domain"/>
    <property type="match status" value="1"/>
</dbReference>
<evidence type="ECO:0000313" key="6">
    <source>
        <dbReference type="EMBL" id="AGB42120.1"/>
    </source>
</evidence>
<dbReference type="Proteomes" id="UP000010880">
    <property type="component" value="Chromosome"/>
</dbReference>
<dbReference type="NCBIfam" id="NF009406">
    <property type="entry name" value="PRK12767.1-5"/>
    <property type="match status" value="1"/>
</dbReference>
<dbReference type="PANTHER" id="PTHR43585:SF2">
    <property type="entry name" value="ATP-GRASP ENZYME FSQD"/>
    <property type="match status" value="1"/>
</dbReference>
<dbReference type="InterPro" id="IPR013815">
    <property type="entry name" value="ATP_grasp_subdomain_1"/>
</dbReference>
<protein>
    <submittedName>
        <fullName evidence="6">Carbamoylphosphate synthase large subunit</fullName>
    </submittedName>
</protein>
<feature type="domain" description="ATP-grasp" evidence="5">
    <location>
        <begin position="119"/>
        <end position="290"/>
    </location>
</feature>
<name>L0KC38_HALHC</name>
<evidence type="ECO:0000256" key="2">
    <source>
        <dbReference type="ARBA" id="ARBA00022741"/>
    </source>
</evidence>
<proteinExistence type="predicted"/>
<dbReference type="eggNOG" id="COG0458">
    <property type="taxonomic scope" value="Bacteria"/>
</dbReference>
<dbReference type="PANTHER" id="PTHR43585">
    <property type="entry name" value="FUMIPYRROLE BIOSYNTHESIS PROTEIN C"/>
    <property type="match status" value="1"/>
</dbReference>
<dbReference type="Pfam" id="PF02655">
    <property type="entry name" value="ATP-grasp_3"/>
    <property type="match status" value="1"/>
</dbReference>
<organism evidence="6 7">
    <name type="scientific">Halobacteroides halobius (strain ATCC 35273 / DSM 5150 / MD-1)</name>
    <dbReference type="NCBI Taxonomy" id="748449"/>
    <lineage>
        <taxon>Bacteria</taxon>
        <taxon>Bacillati</taxon>
        <taxon>Bacillota</taxon>
        <taxon>Clostridia</taxon>
        <taxon>Halanaerobiales</taxon>
        <taxon>Halobacteroidaceae</taxon>
        <taxon>Halobacteroides</taxon>
    </lineage>
</organism>
<dbReference type="InterPro" id="IPR011761">
    <property type="entry name" value="ATP-grasp"/>
</dbReference>
<dbReference type="Gene3D" id="3.40.50.20">
    <property type="match status" value="1"/>
</dbReference>
<dbReference type="EMBL" id="CP003359">
    <property type="protein sequence ID" value="AGB42120.1"/>
    <property type="molecule type" value="Genomic_DNA"/>
</dbReference>
<dbReference type="GO" id="GO:0046872">
    <property type="term" value="F:metal ion binding"/>
    <property type="evidence" value="ECO:0007669"/>
    <property type="project" value="InterPro"/>
</dbReference>
<keyword evidence="3 4" id="KW-0067">ATP-binding</keyword>
<sequence length="322" mass="36310">MGTNILITTIGRRGTLTKIFKEELHKIGGKVIVTDNSSLAPALYQADDYYLTPRIDAPNYIDRILDICQKEDIKVIIPLLEQGFSILGQARDTFKQVGVELLLSSSKVFNLCKDKYNLYNYFREHEIATPETFLVEQLQEKNVSFPLFIKPRSGQGSQDTFIAKDRRGLDYFIDHMEEIVIQEYIQGTEYTIDTLSDLAGNLLSAVPRKRIEVRAGEVSKAVTVKEERLIKWAKEIIEGLGIVGPANLQAIITLEDEIKFIEVNPRFGGGVPLSYQAGVNYPKLITEMINGKDIEPFIGDFKEGLAMLRYDTPLFKAVGHES</sequence>
<reference evidence="7" key="1">
    <citation type="submission" date="2012-02" db="EMBL/GenBank/DDBJ databases">
        <title>The complete genome of Halobacteroides halobius DSM 5150.</title>
        <authorList>
            <person name="Lucas S."/>
            <person name="Copeland A."/>
            <person name="Lapidus A."/>
            <person name="Glavina del Rio T."/>
            <person name="Dalin E."/>
            <person name="Tice H."/>
            <person name="Bruce D."/>
            <person name="Goodwin L."/>
            <person name="Pitluck S."/>
            <person name="Peters L."/>
            <person name="Mikhailova N."/>
            <person name="Gu W."/>
            <person name="Kyrpides N."/>
            <person name="Mavromatis K."/>
            <person name="Ivanova N."/>
            <person name="Brettin T."/>
            <person name="Detter J.C."/>
            <person name="Han C."/>
            <person name="Larimer F."/>
            <person name="Land M."/>
            <person name="Hauser L."/>
            <person name="Markowitz V."/>
            <person name="Cheng J.-F."/>
            <person name="Hugenholtz P."/>
            <person name="Woyke T."/>
            <person name="Wu D."/>
            <person name="Tindall B."/>
            <person name="Pomrenke H."/>
            <person name="Brambilla E."/>
            <person name="Klenk H.-P."/>
            <person name="Eisen J.A."/>
        </authorList>
    </citation>
    <scope>NUCLEOTIDE SEQUENCE [LARGE SCALE GENOMIC DNA]</scope>
    <source>
        <strain evidence="7">ATCC 35273 / DSM 5150 / MD-1</strain>
    </source>
</reference>
<evidence type="ECO:0000256" key="4">
    <source>
        <dbReference type="PROSITE-ProRule" id="PRU00409"/>
    </source>
</evidence>
<dbReference type="GO" id="GO:0005524">
    <property type="term" value="F:ATP binding"/>
    <property type="evidence" value="ECO:0007669"/>
    <property type="project" value="UniProtKB-UniRule"/>
</dbReference>